<evidence type="ECO:0000256" key="1">
    <source>
        <dbReference type="SAM" id="Phobius"/>
    </source>
</evidence>
<dbReference type="EMBL" id="JACCCV010000001">
    <property type="protein sequence ID" value="NYF50563.1"/>
    <property type="molecule type" value="Genomic_DNA"/>
</dbReference>
<sequence>MSTEHPATKPGLKQKAKHELVDFAWIAFYLAFFFCALVTYTMLVLRNYDVSDSSMNYTFALVNALVIGKVILIGEMARLGRGAESRPLYQGALYKAIVYSLLVLAFHFLEEFIRRIIQGKPFGTVWHNIHSEELIARSIVVFCAFLPLFAFRELRRVLGEQKLYALFFKSRVEKVNGSSSGEGAQ</sequence>
<feature type="transmembrane region" description="Helical" evidence="1">
    <location>
        <begin position="134"/>
        <end position="151"/>
    </location>
</feature>
<accession>A0A7Y9T1I9</accession>
<feature type="transmembrane region" description="Helical" evidence="1">
    <location>
        <begin position="20"/>
        <end position="43"/>
    </location>
</feature>
<keyword evidence="1" id="KW-0472">Membrane</keyword>
<organism evidence="2 3">
    <name type="scientific">Tunturiibacter lichenicola</name>
    <dbReference type="NCBI Taxonomy" id="2051959"/>
    <lineage>
        <taxon>Bacteria</taxon>
        <taxon>Pseudomonadati</taxon>
        <taxon>Acidobacteriota</taxon>
        <taxon>Terriglobia</taxon>
        <taxon>Terriglobales</taxon>
        <taxon>Acidobacteriaceae</taxon>
        <taxon>Tunturiibacter</taxon>
    </lineage>
</organism>
<feature type="transmembrane region" description="Helical" evidence="1">
    <location>
        <begin position="55"/>
        <end position="72"/>
    </location>
</feature>
<keyword evidence="1" id="KW-1133">Transmembrane helix</keyword>
<proteinExistence type="predicted"/>
<name>A0A7Y9T1I9_9BACT</name>
<evidence type="ECO:0000313" key="2">
    <source>
        <dbReference type="EMBL" id="NYF50563.1"/>
    </source>
</evidence>
<protein>
    <submittedName>
        <fullName evidence="2">Uncharacterized protein</fullName>
    </submittedName>
</protein>
<dbReference type="Proteomes" id="UP000534186">
    <property type="component" value="Unassembled WGS sequence"/>
</dbReference>
<keyword evidence="1" id="KW-0812">Transmembrane</keyword>
<feature type="transmembrane region" description="Helical" evidence="1">
    <location>
        <begin position="92"/>
        <end position="109"/>
    </location>
</feature>
<gene>
    <name evidence="2" type="ORF">HDF12_000928</name>
</gene>
<reference evidence="2 3" key="1">
    <citation type="submission" date="2020-07" db="EMBL/GenBank/DDBJ databases">
        <title>Genomic Encyclopedia of Type Strains, Phase IV (KMG-V): Genome sequencing to study the core and pangenomes of soil and plant-associated prokaryotes.</title>
        <authorList>
            <person name="Whitman W."/>
        </authorList>
    </citation>
    <scope>NUCLEOTIDE SEQUENCE [LARGE SCALE GENOMIC DNA]</scope>
    <source>
        <strain evidence="2 3">M8UP30</strain>
    </source>
</reference>
<dbReference type="AlphaFoldDB" id="A0A7Y9T1I9"/>
<comment type="caution">
    <text evidence="2">The sequence shown here is derived from an EMBL/GenBank/DDBJ whole genome shotgun (WGS) entry which is preliminary data.</text>
</comment>
<evidence type="ECO:0000313" key="3">
    <source>
        <dbReference type="Proteomes" id="UP000534186"/>
    </source>
</evidence>